<dbReference type="AlphaFoldDB" id="A0A8S1RQH8"/>
<protein>
    <submittedName>
        <fullName evidence="2">Uncharacterized protein</fullName>
    </submittedName>
</protein>
<comment type="caution">
    <text evidence="2">The sequence shown here is derived from an EMBL/GenBank/DDBJ whole genome shotgun (WGS) entry which is preliminary data.</text>
</comment>
<keyword evidence="1" id="KW-0812">Transmembrane</keyword>
<keyword evidence="1" id="KW-0472">Membrane</keyword>
<organism evidence="2 3">
    <name type="scientific">Paramecium sonneborni</name>
    <dbReference type="NCBI Taxonomy" id="65129"/>
    <lineage>
        <taxon>Eukaryota</taxon>
        <taxon>Sar</taxon>
        <taxon>Alveolata</taxon>
        <taxon>Ciliophora</taxon>
        <taxon>Intramacronucleata</taxon>
        <taxon>Oligohymenophorea</taxon>
        <taxon>Peniculida</taxon>
        <taxon>Parameciidae</taxon>
        <taxon>Paramecium</taxon>
    </lineage>
</organism>
<dbReference type="OrthoDB" id="10485214at2759"/>
<keyword evidence="1" id="KW-1133">Transmembrane helix</keyword>
<dbReference type="PANTHER" id="PTHR38934">
    <property type="entry name" value="HYPHALLY REGULATED CELL WALL PROTEIN 1"/>
    <property type="match status" value="1"/>
</dbReference>
<dbReference type="PANTHER" id="PTHR38934:SF6">
    <property type="entry name" value="CHROMOSOME UNDETERMINED SCAFFOLD_176, WHOLE GENOME SHOTGUN SEQUENCE"/>
    <property type="match status" value="1"/>
</dbReference>
<accession>A0A8S1RQH8</accession>
<feature type="transmembrane region" description="Helical" evidence="1">
    <location>
        <begin position="110"/>
        <end position="126"/>
    </location>
</feature>
<dbReference type="EMBL" id="CAJJDN010000231">
    <property type="protein sequence ID" value="CAD8129583.1"/>
    <property type="molecule type" value="Genomic_DNA"/>
</dbReference>
<proteinExistence type="predicted"/>
<feature type="transmembrane region" description="Helical" evidence="1">
    <location>
        <begin position="54"/>
        <end position="78"/>
    </location>
</feature>
<sequence length="166" mass="19672">MQISLGNPFVLSLIKVKNEYISFRIFKVYIAILHQFLFSALLHFTDYSFNSPLMALNSINAIIGLITIVYISLQLLSISSSKIKEQNKWLYFYQDSKIQFWAANFRSFQINRIMFYIFTIVVALNYPQVQSILLQMSSCFYLCYILKSIESKYEHTKLITREFYLF</sequence>
<evidence type="ECO:0000313" key="2">
    <source>
        <dbReference type="EMBL" id="CAD8129583.1"/>
    </source>
</evidence>
<feature type="transmembrane region" description="Helical" evidence="1">
    <location>
        <begin position="21"/>
        <end position="42"/>
    </location>
</feature>
<evidence type="ECO:0000313" key="3">
    <source>
        <dbReference type="Proteomes" id="UP000692954"/>
    </source>
</evidence>
<keyword evidence="3" id="KW-1185">Reference proteome</keyword>
<evidence type="ECO:0000256" key="1">
    <source>
        <dbReference type="SAM" id="Phobius"/>
    </source>
</evidence>
<reference evidence="2" key="1">
    <citation type="submission" date="2021-01" db="EMBL/GenBank/DDBJ databases">
        <authorList>
            <consortium name="Genoscope - CEA"/>
            <person name="William W."/>
        </authorList>
    </citation>
    <scope>NUCLEOTIDE SEQUENCE</scope>
</reference>
<gene>
    <name evidence="2" type="ORF">PSON_ATCC_30995.1.T2310014</name>
</gene>
<name>A0A8S1RQH8_9CILI</name>
<dbReference type="Proteomes" id="UP000692954">
    <property type="component" value="Unassembled WGS sequence"/>
</dbReference>